<accession>A0A7S3QIT9</accession>
<organism evidence="7">
    <name type="scientific">Chaetoceros debilis</name>
    <dbReference type="NCBI Taxonomy" id="122233"/>
    <lineage>
        <taxon>Eukaryota</taxon>
        <taxon>Sar</taxon>
        <taxon>Stramenopiles</taxon>
        <taxon>Ochrophyta</taxon>
        <taxon>Bacillariophyta</taxon>
        <taxon>Coscinodiscophyceae</taxon>
        <taxon>Chaetocerotophycidae</taxon>
        <taxon>Chaetocerotales</taxon>
        <taxon>Chaetocerotaceae</taxon>
        <taxon>Chaetoceros</taxon>
    </lineage>
</organism>
<feature type="transmembrane region" description="Helical" evidence="5">
    <location>
        <begin position="226"/>
        <end position="246"/>
    </location>
</feature>
<feature type="transmembrane region" description="Helical" evidence="5">
    <location>
        <begin position="170"/>
        <end position="193"/>
    </location>
</feature>
<dbReference type="EMBL" id="HBIO01030898">
    <property type="protein sequence ID" value="CAE0478826.1"/>
    <property type="molecule type" value="Transcribed_RNA"/>
</dbReference>
<dbReference type="GO" id="GO:0016020">
    <property type="term" value="C:membrane"/>
    <property type="evidence" value="ECO:0007669"/>
    <property type="project" value="UniProtKB-SubCell"/>
</dbReference>
<feature type="transmembrane region" description="Helical" evidence="5">
    <location>
        <begin position="131"/>
        <end position="158"/>
    </location>
</feature>
<evidence type="ECO:0000256" key="1">
    <source>
        <dbReference type="ARBA" id="ARBA00004141"/>
    </source>
</evidence>
<name>A0A7S3QIT9_9STRA</name>
<feature type="transmembrane region" description="Helical" evidence="5">
    <location>
        <begin position="104"/>
        <end position="124"/>
    </location>
</feature>
<feature type="transmembrane region" description="Helical" evidence="5">
    <location>
        <begin position="330"/>
        <end position="348"/>
    </location>
</feature>
<sequence>MARFGRSFALLLLLGISATSLAKRRTSSVSFVPRRQSQGIDTIHHPKSTADIDQVPTPSSLKSLARGGALKIPTPSGDEIKGSIAFLLLDHFFRVGFKAKGINFPSQLGGCCILFASMILANIVKRGFGDAVFSFLTPGALWLTKWIAVFFVPGLAMLPLAPSMGNSLEIFKVLAVVVAGFYYSAATTAYAVLAIRKMQGTAVTTAIPRGSSIDSGGPRRMPYSNLLHNTLAKGLVLSAALSIGATRLGNDFATPLNTVFMLFTAFYGYVWGARLPPAFVKIVHPLVMSTVVTWVATYAASVATGSSFDATLATYKVGSMDLMKAGAGDILLYLLGPSVVSFAISIYSRKQVIADNIITVCTAMIVGSFGGLFGTAAFARLLNIGDGGAAGSVLRKSLLPRNITTPLAIAITNIIGGDIAQACAIVVLTGIYGATFGQSFLNALNISDPVSRGLGMGASAQGLGVATMIKEPEAFPFAASSMVLTAIAATVLVSVPSISDALLKVALGN</sequence>
<feature type="transmembrane region" description="Helical" evidence="5">
    <location>
        <begin position="474"/>
        <end position="495"/>
    </location>
</feature>
<dbReference type="Pfam" id="PF04172">
    <property type="entry name" value="LrgB"/>
    <property type="match status" value="1"/>
</dbReference>
<protein>
    <recommendedName>
        <fullName evidence="8">Plastidal glycolate/glycerate translocator 1, chloroplastic</fullName>
    </recommendedName>
</protein>
<feature type="signal peptide" evidence="6">
    <location>
        <begin position="1"/>
        <end position="22"/>
    </location>
</feature>
<evidence type="ECO:0000256" key="6">
    <source>
        <dbReference type="SAM" id="SignalP"/>
    </source>
</evidence>
<evidence type="ECO:0000256" key="4">
    <source>
        <dbReference type="ARBA" id="ARBA00023136"/>
    </source>
</evidence>
<dbReference type="PANTHER" id="PTHR30249">
    <property type="entry name" value="PUTATIVE SEROTONIN TRANSPORTER"/>
    <property type="match status" value="1"/>
</dbReference>
<keyword evidence="6" id="KW-0732">Signal</keyword>
<keyword evidence="3 5" id="KW-1133">Transmembrane helix</keyword>
<gene>
    <name evidence="7" type="ORF">CDEB00056_LOCUS23679</name>
</gene>
<keyword evidence="2 5" id="KW-0812">Transmembrane</keyword>
<evidence type="ECO:0000256" key="5">
    <source>
        <dbReference type="SAM" id="Phobius"/>
    </source>
</evidence>
<feature type="transmembrane region" description="Helical" evidence="5">
    <location>
        <begin position="252"/>
        <end position="270"/>
    </location>
</feature>
<evidence type="ECO:0008006" key="8">
    <source>
        <dbReference type="Google" id="ProtNLM"/>
    </source>
</evidence>
<keyword evidence="4 5" id="KW-0472">Membrane</keyword>
<evidence type="ECO:0000256" key="2">
    <source>
        <dbReference type="ARBA" id="ARBA00022692"/>
    </source>
</evidence>
<dbReference type="PANTHER" id="PTHR30249:SF0">
    <property type="entry name" value="PLASTIDAL GLYCOLATE_GLYCERATE TRANSLOCATOR 1, CHLOROPLASTIC"/>
    <property type="match status" value="1"/>
</dbReference>
<feature type="transmembrane region" description="Helical" evidence="5">
    <location>
        <begin position="282"/>
        <end position="300"/>
    </location>
</feature>
<dbReference type="InterPro" id="IPR007300">
    <property type="entry name" value="CidB/LrgB"/>
</dbReference>
<dbReference type="AlphaFoldDB" id="A0A7S3QIT9"/>
<evidence type="ECO:0000313" key="7">
    <source>
        <dbReference type="EMBL" id="CAE0478826.1"/>
    </source>
</evidence>
<feature type="chain" id="PRO_5031464050" description="Plastidal glycolate/glycerate translocator 1, chloroplastic" evidence="6">
    <location>
        <begin position="23"/>
        <end position="509"/>
    </location>
</feature>
<evidence type="ECO:0000256" key="3">
    <source>
        <dbReference type="ARBA" id="ARBA00022989"/>
    </source>
</evidence>
<feature type="transmembrane region" description="Helical" evidence="5">
    <location>
        <begin position="357"/>
        <end position="379"/>
    </location>
</feature>
<proteinExistence type="predicted"/>
<reference evidence="7" key="1">
    <citation type="submission" date="2021-01" db="EMBL/GenBank/DDBJ databases">
        <authorList>
            <person name="Corre E."/>
            <person name="Pelletier E."/>
            <person name="Niang G."/>
            <person name="Scheremetjew M."/>
            <person name="Finn R."/>
            <person name="Kale V."/>
            <person name="Holt S."/>
            <person name="Cochrane G."/>
            <person name="Meng A."/>
            <person name="Brown T."/>
            <person name="Cohen L."/>
        </authorList>
    </citation>
    <scope>NUCLEOTIDE SEQUENCE</scope>
    <source>
        <strain evidence="7">MM31A-1</strain>
    </source>
</reference>
<comment type="subcellular location">
    <subcellularLocation>
        <location evidence="1">Membrane</location>
        <topology evidence="1">Multi-pass membrane protein</topology>
    </subcellularLocation>
</comment>